<evidence type="ECO:0000313" key="2">
    <source>
        <dbReference type="EMBL" id="MBE1612201.1"/>
    </source>
</evidence>
<dbReference type="Gene3D" id="1.20.1290.10">
    <property type="entry name" value="AhpD-like"/>
    <property type="match status" value="1"/>
</dbReference>
<dbReference type="PANTHER" id="PTHR35446:SF2">
    <property type="entry name" value="CARBOXYMUCONOLACTONE DECARBOXYLASE-LIKE DOMAIN-CONTAINING PROTEIN"/>
    <property type="match status" value="1"/>
</dbReference>
<dbReference type="InterPro" id="IPR004675">
    <property type="entry name" value="AhpD_core"/>
</dbReference>
<evidence type="ECO:0000259" key="1">
    <source>
        <dbReference type="Pfam" id="PF02627"/>
    </source>
</evidence>
<dbReference type="Proteomes" id="UP000638648">
    <property type="component" value="Unassembled WGS sequence"/>
</dbReference>
<name>A0A927N3X0_9ACTN</name>
<dbReference type="AlphaFoldDB" id="A0A927N3X0"/>
<organism evidence="2 3">
    <name type="scientific">Actinopolymorpha pittospori</name>
    <dbReference type="NCBI Taxonomy" id="648752"/>
    <lineage>
        <taxon>Bacteria</taxon>
        <taxon>Bacillati</taxon>
        <taxon>Actinomycetota</taxon>
        <taxon>Actinomycetes</taxon>
        <taxon>Propionibacteriales</taxon>
        <taxon>Actinopolymorphaceae</taxon>
        <taxon>Actinopolymorpha</taxon>
    </lineage>
</organism>
<dbReference type="EMBL" id="JADBEM010000001">
    <property type="protein sequence ID" value="MBE1612201.1"/>
    <property type="molecule type" value="Genomic_DNA"/>
</dbReference>
<evidence type="ECO:0000313" key="3">
    <source>
        <dbReference type="Proteomes" id="UP000638648"/>
    </source>
</evidence>
<reference evidence="2" key="1">
    <citation type="submission" date="2020-10" db="EMBL/GenBank/DDBJ databases">
        <title>Sequencing the genomes of 1000 actinobacteria strains.</title>
        <authorList>
            <person name="Klenk H.-P."/>
        </authorList>
    </citation>
    <scope>NUCLEOTIDE SEQUENCE</scope>
    <source>
        <strain evidence="2">DSM 45354</strain>
    </source>
</reference>
<sequence length="164" mass="17839">MNVEADHRRVFVDKQSPEVFRALLQTAKAARAAATEAGLDPRLIELVNLRVSAINGCAYCLDQHTRDALKLGETAQRLATLSAWRGTDLFSPTEQAALVLAESVTTLPSADDQARDYALARQQLSADQISAVIWVAITMNSFNRVSILSRHPVRPQEKVAAGAS</sequence>
<comment type="caution">
    <text evidence="2">The sequence shown here is derived from an EMBL/GenBank/DDBJ whole genome shotgun (WGS) entry which is preliminary data.</text>
</comment>
<gene>
    <name evidence="2" type="ORF">HEB94_009049</name>
</gene>
<dbReference type="InterPro" id="IPR003779">
    <property type="entry name" value="CMD-like"/>
</dbReference>
<proteinExistence type="predicted"/>
<dbReference type="Pfam" id="PF02627">
    <property type="entry name" value="CMD"/>
    <property type="match status" value="1"/>
</dbReference>
<accession>A0A927N3X0</accession>
<keyword evidence="3" id="KW-1185">Reference proteome</keyword>
<dbReference type="SUPFAM" id="SSF69118">
    <property type="entry name" value="AhpD-like"/>
    <property type="match status" value="1"/>
</dbReference>
<feature type="domain" description="Carboxymuconolactone decarboxylase-like" evidence="1">
    <location>
        <begin position="17"/>
        <end position="102"/>
    </location>
</feature>
<dbReference type="NCBIfam" id="TIGR00778">
    <property type="entry name" value="ahpD_dom"/>
    <property type="match status" value="1"/>
</dbReference>
<dbReference type="GO" id="GO:0051920">
    <property type="term" value="F:peroxiredoxin activity"/>
    <property type="evidence" value="ECO:0007669"/>
    <property type="project" value="InterPro"/>
</dbReference>
<dbReference type="InterPro" id="IPR029032">
    <property type="entry name" value="AhpD-like"/>
</dbReference>
<dbReference type="PANTHER" id="PTHR35446">
    <property type="entry name" value="SI:CH211-175M2.5"/>
    <property type="match status" value="1"/>
</dbReference>
<dbReference type="RefSeq" id="WP_192755292.1">
    <property type="nucleotide sequence ID" value="NZ_BAABJL010000005.1"/>
</dbReference>
<protein>
    <submittedName>
        <fullName evidence="2">AhpD family alkylhydroperoxidase</fullName>
    </submittedName>
</protein>